<keyword evidence="2" id="KW-1185">Reference proteome</keyword>
<evidence type="ECO:0000313" key="1">
    <source>
        <dbReference type="EMBL" id="GIY52893.1"/>
    </source>
</evidence>
<comment type="caution">
    <text evidence="1">The sequence shown here is derived from an EMBL/GenBank/DDBJ whole genome shotgun (WGS) entry which is preliminary data.</text>
</comment>
<dbReference type="Proteomes" id="UP001054837">
    <property type="component" value="Unassembled WGS sequence"/>
</dbReference>
<gene>
    <name evidence="1" type="ORF">CDAR_496751</name>
</gene>
<sequence>MKCTFLSPSGTARGERQKAVGPLFITVSESHSIEYFPFVGCPASVPVPITPHLDRSPAPTHPLPPLPFFCPIDDPLRERSSRN</sequence>
<reference evidence="1 2" key="1">
    <citation type="submission" date="2021-06" db="EMBL/GenBank/DDBJ databases">
        <title>Caerostris darwini draft genome.</title>
        <authorList>
            <person name="Kono N."/>
            <person name="Arakawa K."/>
        </authorList>
    </citation>
    <scope>NUCLEOTIDE SEQUENCE [LARGE SCALE GENOMIC DNA]</scope>
</reference>
<protein>
    <submittedName>
        <fullName evidence="1">Uncharacterized protein</fullName>
    </submittedName>
</protein>
<name>A0AAV4U546_9ARAC</name>
<dbReference type="AlphaFoldDB" id="A0AAV4U546"/>
<evidence type="ECO:0000313" key="2">
    <source>
        <dbReference type="Proteomes" id="UP001054837"/>
    </source>
</evidence>
<dbReference type="EMBL" id="BPLQ01010723">
    <property type="protein sequence ID" value="GIY52893.1"/>
    <property type="molecule type" value="Genomic_DNA"/>
</dbReference>
<organism evidence="1 2">
    <name type="scientific">Caerostris darwini</name>
    <dbReference type="NCBI Taxonomy" id="1538125"/>
    <lineage>
        <taxon>Eukaryota</taxon>
        <taxon>Metazoa</taxon>
        <taxon>Ecdysozoa</taxon>
        <taxon>Arthropoda</taxon>
        <taxon>Chelicerata</taxon>
        <taxon>Arachnida</taxon>
        <taxon>Araneae</taxon>
        <taxon>Araneomorphae</taxon>
        <taxon>Entelegynae</taxon>
        <taxon>Araneoidea</taxon>
        <taxon>Araneidae</taxon>
        <taxon>Caerostris</taxon>
    </lineage>
</organism>
<accession>A0AAV4U546</accession>
<proteinExistence type="predicted"/>